<evidence type="ECO:0000313" key="1">
    <source>
        <dbReference type="EMBL" id="QDL11552.1"/>
    </source>
</evidence>
<proteinExistence type="predicted"/>
<sequence length="63" mass="7284">MGLPCLPTRILLAFDLLLIHRIASINLQIVDMKIKQTANASIKVNFRTINNLYQIYVKNLWKS</sequence>
<organism evidence="1 2">
    <name type="scientific">Brasilonema sennae CENA114</name>
    <dbReference type="NCBI Taxonomy" id="415709"/>
    <lineage>
        <taxon>Bacteria</taxon>
        <taxon>Bacillati</taxon>
        <taxon>Cyanobacteriota</taxon>
        <taxon>Cyanophyceae</taxon>
        <taxon>Nostocales</taxon>
        <taxon>Scytonemataceae</taxon>
        <taxon>Brasilonema</taxon>
        <taxon>Bromeliae group (in: Brasilonema)</taxon>
    </lineage>
</organism>
<keyword evidence="2" id="KW-1185">Reference proteome</keyword>
<dbReference type="KEGG" id="bsen:DP114_29910"/>
<accession>A0A856MLY3</accession>
<protein>
    <submittedName>
        <fullName evidence="1">Uncharacterized protein</fullName>
    </submittedName>
</protein>
<reference evidence="1 2" key="1">
    <citation type="submission" date="2018-06" db="EMBL/GenBank/DDBJ databases">
        <title>Comparative genomics of Brasilonema spp. strains.</title>
        <authorList>
            <person name="Alvarenga D.O."/>
            <person name="Fiore M.F."/>
            <person name="Varani A.M."/>
        </authorList>
    </citation>
    <scope>NUCLEOTIDE SEQUENCE [LARGE SCALE GENOMIC DNA]</scope>
    <source>
        <strain evidence="1 2">CENA114</strain>
    </source>
</reference>
<dbReference type="Proteomes" id="UP000503129">
    <property type="component" value="Chromosome"/>
</dbReference>
<name>A0A856MLY3_9CYAN</name>
<evidence type="ECO:0000313" key="2">
    <source>
        <dbReference type="Proteomes" id="UP000503129"/>
    </source>
</evidence>
<dbReference type="EMBL" id="CP030118">
    <property type="protein sequence ID" value="QDL11552.1"/>
    <property type="molecule type" value="Genomic_DNA"/>
</dbReference>
<dbReference type="AlphaFoldDB" id="A0A856MLY3"/>
<gene>
    <name evidence="1" type="ORF">DP114_29910</name>
</gene>